<protein>
    <submittedName>
        <fullName evidence="2">Uncharacterized protein</fullName>
    </submittedName>
</protein>
<proteinExistence type="predicted"/>
<accession>A0A067T4E5</accession>
<organism evidence="2 3">
    <name type="scientific">Galerina marginata (strain CBS 339.88)</name>
    <dbReference type="NCBI Taxonomy" id="685588"/>
    <lineage>
        <taxon>Eukaryota</taxon>
        <taxon>Fungi</taxon>
        <taxon>Dikarya</taxon>
        <taxon>Basidiomycota</taxon>
        <taxon>Agaricomycotina</taxon>
        <taxon>Agaricomycetes</taxon>
        <taxon>Agaricomycetidae</taxon>
        <taxon>Agaricales</taxon>
        <taxon>Agaricineae</taxon>
        <taxon>Strophariaceae</taxon>
        <taxon>Galerina</taxon>
    </lineage>
</organism>
<sequence>MAPRPKKGSAKSSKATKAKATKKRALPEEEDSVTAGSEKPSKRLRSSTVVATDVAANASIATPTITPVVETIASSTDEHLAASAEGSTGAASSSTTEPTVASPTHAFAGSFDLYSMYQEDLNIAYAPPYEVAGFDDDSFYPAPLYKTIIASGDKTKINEDGEVERGPVAKLNIFFPGATTNPSRPVLDEDGGDDDEDDEIDTPYGILTLTNLFHPYCGGHIEIAITEITEQPQEDLDSEIEADVGRPTDDAWDGPGISANLEIQDDHLMSMIPEASGKLCMRPLWKGVGEDGKAAELFEGSLTFQCIFNRIWQKRAGKGAEENIVFWAVRAKA</sequence>
<evidence type="ECO:0000313" key="2">
    <source>
        <dbReference type="EMBL" id="KDR77966.1"/>
    </source>
</evidence>
<dbReference type="EMBL" id="KL142375">
    <property type="protein sequence ID" value="KDR77966.1"/>
    <property type="molecule type" value="Genomic_DNA"/>
</dbReference>
<gene>
    <name evidence="2" type="ORF">GALMADRAFT_155002</name>
</gene>
<dbReference type="Proteomes" id="UP000027222">
    <property type="component" value="Unassembled WGS sequence"/>
</dbReference>
<feature type="compositionally biased region" description="Basic residues" evidence="1">
    <location>
        <begin position="1"/>
        <end position="24"/>
    </location>
</feature>
<evidence type="ECO:0000313" key="3">
    <source>
        <dbReference type="Proteomes" id="UP000027222"/>
    </source>
</evidence>
<evidence type="ECO:0000256" key="1">
    <source>
        <dbReference type="SAM" id="MobiDB-lite"/>
    </source>
</evidence>
<feature type="region of interest" description="Disordered" evidence="1">
    <location>
        <begin position="1"/>
        <end position="48"/>
    </location>
</feature>
<feature type="compositionally biased region" description="Low complexity" evidence="1">
    <location>
        <begin position="81"/>
        <end position="97"/>
    </location>
</feature>
<dbReference type="HOGENOM" id="CLU_834317_0_0_1"/>
<dbReference type="OrthoDB" id="3256283at2759"/>
<reference evidence="3" key="1">
    <citation type="journal article" date="2014" name="Proc. Natl. Acad. Sci. U.S.A.">
        <title>Extensive sampling of basidiomycete genomes demonstrates inadequacy of the white-rot/brown-rot paradigm for wood decay fungi.</title>
        <authorList>
            <person name="Riley R."/>
            <person name="Salamov A.A."/>
            <person name="Brown D.W."/>
            <person name="Nagy L.G."/>
            <person name="Floudas D."/>
            <person name="Held B.W."/>
            <person name="Levasseur A."/>
            <person name="Lombard V."/>
            <person name="Morin E."/>
            <person name="Otillar R."/>
            <person name="Lindquist E.A."/>
            <person name="Sun H."/>
            <person name="LaButti K.M."/>
            <person name="Schmutz J."/>
            <person name="Jabbour D."/>
            <person name="Luo H."/>
            <person name="Baker S.E."/>
            <person name="Pisabarro A.G."/>
            <person name="Walton J.D."/>
            <person name="Blanchette R.A."/>
            <person name="Henrissat B."/>
            <person name="Martin F."/>
            <person name="Cullen D."/>
            <person name="Hibbett D.S."/>
            <person name="Grigoriev I.V."/>
        </authorList>
    </citation>
    <scope>NUCLEOTIDE SEQUENCE [LARGE SCALE GENOMIC DNA]</scope>
    <source>
        <strain evidence="3">CBS 339.88</strain>
    </source>
</reference>
<name>A0A067T4E5_GALM3</name>
<feature type="region of interest" description="Disordered" evidence="1">
    <location>
        <begin position="77"/>
        <end position="102"/>
    </location>
</feature>
<keyword evidence="3" id="KW-1185">Reference proteome</keyword>
<dbReference type="AlphaFoldDB" id="A0A067T4E5"/>